<organism evidence="2 3">
    <name type="scientific">Viridothelium virens</name>
    <name type="common">Speckled blister lichen</name>
    <name type="synonym">Trypethelium virens</name>
    <dbReference type="NCBI Taxonomy" id="1048519"/>
    <lineage>
        <taxon>Eukaryota</taxon>
        <taxon>Fungi</taxon>
        <taxon>Dikarya</taxon>
        <taxon>Ascomycota</taxon>
        <taxon>Pezizomycotina</taxon>
        <taxon>Dothideomycetes</taxon>
        <taxon>Dothideomycetes incertae sedis</taxon>
        <taxon>Trypetheliales</taxon>
        <taxon>Trypetheliaceae</taxon>
        <taxon>Viridothelium</taxon>
    </lineage>
</organism>
<keyword evidence="3" id="KW-1185">Reference proteome</keyword>
<evidence type="ECO:0000313" key="3">
    <source>
        <dbReference type="Proteomes" id="UP000800092"/>
    </source>
</evidence>
<dbReference type="AlphaFoldDB" id="A0A6A6H0M4"/>
<evidence type="ECO:0000313" key="2">
    <source>
        <dbReference type="EMBL" id="KAF2231411.1"/>
    </source>
</evidence>
<dbReference type="EMBL" id="ML991827">
    <property type="protein sequence ID" value="KAF2231411.1"/>
    <property type="molecule type" value="Genomic_DNA"/>
</dbReference>
<feature type="region of interest" description="Disordered" evidence="1">
    <location>
        <begin position="12"/>
        <end position="33"/>
    </location>
</feature>
<dbReference type="Proteomes" id="UP000800092">
    <property type="component" value="Unassembled WGS sequence"/>
</dbReference>
<gene>
    <name evidence="2" type="ORF">EV356DRAFT_506984</name>
</gene>
<reference evidence="2" key="1">
    <citation type="journal article" date="2020" name="Stud. Mycol.">
        <title>101 Dothideomycetes genomes: a test case for predicting lifestyles and emergence of pathogens.</title>
        <authorList>
            <person name="Haridas S."/>
            <person name="Albert R."/>
            <person name="Binder M."/>
            <person name="Bloem J."/>
            <person name="Labutti K."/>
            <person name="Salamov A."/>
            <person name="Andreopoulos B."/>
            <person name="Baker S."/>
            <person name="Barry K."/>
            <person name="Bills G."/>
            <person name="Bluhm B."/>
            <person name="Cannon C."/>
            <person name="Castanera R."/>
            <person name="Culley D."/>
            <person name="Daum C."/>
            <person name="Ezra D."/>
            <person name="Gonzalez J."/>
            <person name="Henrissat B."/>
            <person name="Kuo A."/>
            <person name="Liang C."/>
            <person name="Lipzen A."/>
            <person name="Lutzoni F."/>
            <person name="Magnuson J."/>
            <person name="Mondo S."/>
            <person name="Nolan M."/>
            <person name="Ohm R."/>
            <person name="Pangilinan J."/>
            <person name="Park H.-J."/>
            <person name="Ramirez L."/>
            <person name="Alfaro M."/>
            <person name="Sun H."/>
            <person name="Tritt A."/>
            <person name="Yoshinaga Y."/>
            <person name="Zwiers L.-H."/>
            <person name="Turgeon B."/>
            <person name="Goodwin S."/>
            <person name="Spatafora J."/>
            <person name="Crous P."/>
            <person name="Grigoriev I."/>
        </authorList>
    </citation>
    <scope>NUCLEOTIDE SEQUENCE</scope>
    <source>
        <strain evidence="2">Tuck. ex Michener</strain>
    </source>
</reference>
<evidence type="ECO:0000256" key="1">
    <source>
        <dbReference type="SAM" id="MobiDB-lite"/>
    </source>
</evidence>
<name>A0A6A6H0M4_VIRVR</name>
<sequence>MLICFRTFPKVTPGSHDSLSLIDRPDESSGDNSALISLKTTLSAFSHVETRASRQP</sequence>
<accession>A0A6A6H0M4</accession>
<protein>
    <submittedName>
        <fullName evidence="2">Uncharacterized protein</fullName>
    </submittedName>
</protein>
<proteinExistence type="predicted"/>